<keyword evidence="2" id="KW-0472">Membrane</keyword>
<evidence type="ECO:0000313" key="3">
    <source>
        <dbReference type="EMBL" id="KAK0461589.1"/>
    </source>
</evidence>
<accession>A0AA39N9N8</accession>
<dbReference type="EMBL" id="JAUEPR010000139">
    <property type="protein sequence ID" value="KAK0461589.1"/>
    <property type="molecule type" value="Genomic_DNA"/>
</dbReference>
<gene>
    <name evidence="3" type="ORF">IW261DRAFT_204993</name>
</gene>
<name>A0AA39N9N8_9AGAR</name>
<feature type="transmembrane region" description="Helical" evidence="2">
    <location>
        <begin position="141"/>
        <end position="159"/>
    </location>
</feature>
<reference evidence="3" key="1">
    <citation type="submission" date="2023-06" db="EMBL/GenBank/DDBJ databases">
        <authorList>
            <consortium name="Lawrence Berkeley National Laboratory"/>
            <person name="Ahrendt S."/>
            <person name="Sahu N."/>
            <person name="Indic B."/>
            <person name="Wong-Bajracharya J."/>
            <person name="Merenyi Z."/>
            <person name="Ke H.-M."/>
            <person name="Monk M."/>
            <person name="Kocsube S."/>
            <person name="Drula E."/>
            <person name="Lipzen A."/>
            <person name="Balint B."/>
            <person name="Henrissat B."/>
            <person name="Andreopoulos B."/>
            <person name="Martin F.M."/>
            <person name="Harder C.B."/>
            <person name="Rigling D."/>
            <person name="Ford K.L."/>
            <person name="Foster G.D."/>
            <person name="Pangilinan J."/>
            <person name="Papanicolaou A."/>
            <person name="Barry K."/>
            <person name="LaButti K."/>
            <person name="Viragh M."/>
            <person name="Koriabine M."/>
            <person name="Yan M."/>
            <person name="Riley R."/>
            <person name="Champramary S."/>
            <person name="Plett K.L."/>
            <person name="Tsai I.J."/>
            <person name="Slot J."/>
            <person name="Sipos G."/>
            <person name="Plett J."/>
            <person name="Nagy L.G."/>
            <person name="Grigoriev I.V."/>
        </authorList>
    </citation>
    <scope>NUCLEOTIDE SEQUENCE</scope>
    <source>
        <strain evidence="3">ICMP 16352</strain>
    </source>
</reference>
<evidence type="ECO:0000256" key="1">
    <source>
        <dbReference type="SAM" id="MobiDB-lite"/>
    </source>
</evidence>
<keyword evidence="2" id="KW-0812">Transmembrane</keyword>
<proteinExistence type="predicted"/>
<feature type="region of interest" description="Disordered" evidence="1">
    <location>
        <begin position="289"/>
        <end position="342"/>
    </location>
</feature>
<dbReference type="Proteomes" id="UP001175227">
    <property type="component" value="Unassembled WGS sequence"/>
</dbReference>
<feature type="transmembrane region" description="Helical" evidence="2">
    <location>
        <begin position="28"/>
        <end position="50"/>
    </location>
</feature>
<protein>
    <submittedName>
        <fullName evidence="3">Uncharacterized protein</fullName>
    </submittedName>
</protein>
<feature type="transmembrane region" description="Helical" evidence="2">
    <location>
        <begin position="174"/>
        <end position="197"/>
    </location>
</feature>
<evidence type="ECO:0000313" key="4">
    <source>
        <dbReference type="Proteomes" id="UP001175227"/>
    </source>
</evidence>
<feature type="transmembrane region" description="Helical" evidence="2">
    <location>
        <begin position="217"/>
        <end position="237"/>
    </location>
</feature>
<evidence type="ECO:0000256" key="2">
    <source>
        <dbReference type="SAM" id="Phobius"/>
    </source>
</evidence>
<dbReference type="AlphaFoldDB" id="A0AA39N9N8"/>
<comment type="caution">
    <text evidence="3">The sequence shown here is derived from an EMBL/GenBank/DDBJ whole genome shotgun (WGS) entry which is preliminary data.</text>
</comment>
<sequence>MQASLPPGLSDADKAKILNDLGSEMDRVILASLLQGMYTGIIAVALWNIYRHKSRPIGPPMIIVIVVLYLTTCANLSLDWLIVRTGLVTNGLNLLTKFANFSNPLRWITVVTGVFGVVCTILVDATMIWRCWLVCGQRWQIVLLPSLCMVAAAALKIYVTCQPYSALQSYFQCLVIYASMTLATTLWCTLLMIYRVLTVAQGAPAEGAGAYRHVLEVLVESSVLYAVPLIFYVAFFARRSTVFYYLDPIAGIMRGIAPTLLVGRVAAGHARADDSWKGSVITAPLRFGQDETEKSSQEYSMAVDDDVEAQLGRDSDSRVDEEDEGSGKTQNQSEDPIIELKR</sequence>
<feature type="transmembrane region" description="Helical" evidence="2">
    <location>
        <begin position="107"/>
        <end position="129"/>
    </location>
</feature>
<feature type="transmembrane region" description="Helical" evidence="2">
    <location>
        <begin position="62"/>
        <end position="87"/>
    </location>
</feature>
<keyword evidence="4" id="KW-1185">Reference proteome</keyword>
<organism evidence="3 4">
    <name type="scientific">Armillaria novae-zelandiae</name>
    <dbReference type="NCBI Taxonomy" id="153914"/>
    <lineage>
        <taxon>Eukaryota</taxon>
        <taxon>Fungi</taxon>
        <taxon>Dikarya</taxon>
        <taxon>Basidiomycota</taxon>
        <taxon>Agaricomycotina</taxon>
        <taxon>Agaricomycetes</taxon>
        <taxon>Agaricomycetidae</taxon>
        <taxon>Agaricales</taxon>
        <taxon>Marasmiineae</taxon>
        <taxon>Physalacriaceae</taxon>
        <taxon>Armillaria</taxon>
    </lineage>
</organism>
<keyword evidence="2" id="KW-1133">Transmembrane helix</keyword>